<proteinExistence type="predicted"/>
<reference evidence="2" key="2">
    <citation type="submission" date="2021-04" db="EMBL/GenBank/DDBJ databases">
        <authorList>
            <person name="Gilroy R."/>
        </authorList>
    </citation>
    <scope>NUCLEOTIDE SEQUENCE</scope>
    <source>
        <strain evidence="2">ChiGjej4B4-12881</strain>
    </source>
</reference>
<organism evidence="2 3">
    <name type="scientific">Candidatus Lachnoclostridium stercoripullorum</name>
    <dbReference type="NCBI Taxonomy" id="2838635"/>
    <lineage>
        <taxon>Bacteria</taxon>
        <taxon>Bacillati</taxon>
        <taxon>Bacillota</taxon>
        <taxon>Clostridia</taxon>
        <taxon>Lachnospirales</taxon>
        <taxon>Lachnospiraceae</taxon>
    </lineage>
</organism>
<dbReference type="GO" id="GO:0046872">
    <property type="term" value="F:metal ion binding"/>
    <property type="evidence" value="ECO:0007669"/>
    <property type="project" value="UniProtKB-KW"/>
</dbReference>
<dbReference type="AlphaFoldDB" id="A0A9D1W794"/>
<dbReference type="PANTHER" id="PTHR46124:SF2">
    <property type="entry name" value="D-AMINOACYL-TRNA DEACYLASE"/>
    <property type="match status" value="1"/>
</dbReference>
<gene>
    <name evidence="2" type="ORF">IAA28_10060</name>
</gene>
<name>A0A9D1W794_9FIRM</name>
<dbReference type="InterPro" id="IPR001130">
    <property type="entry name" value="TatD-like"/>
</dbReference>
<evidence type="ECO:0000313" key="3">
    <source>
        <dbReference type="Proteomes" id="UP000886780"/>
    </source>
</evidence>
<evidence type="ECO:0000313" key="2">
    <source>
        <dbReference type="EMBL" id="HIX53132.1"/>
    </source>
</evidence>
<dbReference type="Gene3D" id="3.20.20.140">
    <property type="entry name" value="Metal-dependent hydrolases"/>
    <property type="match status" value="1"/>
</dbReference>
<dbReference type="Proteomes" id="UP000886780">
    <property type="component" value="Unassembled WGS sequence"/>
</dbReference>
<evidence type="ECO:0000256" key="1">
    <source>
        <dbReference type="PIRSR" id="PIRSR005902-1"/>
    </source>
</evidence>
<feature type="binding site" evidence="1">
    <location>
        <position position="115"/>
    </location>
    <ligand>
        <name>a divalent metal cation</name>
        <dbReference type="ChEBI" id="CHEBI:60240"/>
        <label>2</label>
    </ligand>
</feature>
<sequence>MKIICDGHAHLGTPREREYRREQGIVTMICAEDAAQAGELSAMDGDWIVKACGLHPWKADLQALRDMEPWLSRTKIVGEIGLDSVWCQVDMDVQREVFERQLEIASEGGKPVVLHVKGMEREAAKRIRRHPGRYLVHWYSDMEWLDLYLEQDCYFSVGPDVAVNPAVQQVARRADLSRLLVETDGFGAVRWALGEDFPLDGLREVLERSLDWIADERGVDRGKVREIAEDNFRRFSGLTLTPSDSSDRE</sequence>
<protein>
    <submittedName>
        <fullName evidence="2">TatD family hydrolase</fullName>
    </submittedName>
</protein>
<reference evidence="2" key="1">
    <citation type="journal article" date="2021" name="PeerJ">
        <title>Extensive microbial diversity within the chicken gut microbiome revealed by metagenomics and culture.</title>
        <authorList>
            <person name="Gilroy R."/>
            <person name="Ravi A."/>
            <person name="Getino M."/>
            <person name="Pursley I."/>
            <person name="Horton D.L."/>
            <person name="Alikhan N.F."/>
            <person name="Baker D."/>
            <person name="Gharbi K."/>
            <person name="Hall N."/>
            <person name="Watson M."/>
            <person name="Adriaenssens E.M."/>
            <person name="Foster-Nyarko E."/>
            <person name="Jarju S."/>
            <person name="Secka A."/>
            <person name="Antonio M."/>
            <person name="Oren A."/>
            <person name="Chaudhuri R.R."/>
            <person name="La Ragione R."/>
            <person name="Hildebrand F."/>
            <person name="Pallen M.J."/>
        </authorList>
    </citation>
    <scope>NUCLEOTIDE SEQUENCE</scope>
    <source>
        <strain evidence="2">ChiGjej4B4-12881</strain>
    </source>
</reference>
<dbReference type="GO" id="GO:0016788">
    <property type="term" value="F:hydrolase activity, acting on ester bonds"/>
    <property type="evidence" value="ECO:0007669"/>
    <property type="project" value="InterPro"/>
</dbReference>
<dbReference type="PIRSF" id="PIRSF005902">
    <property type="entry name" value="DNase_TatD"/>
    <property type="match status" value="1"/>
</dbReference>
<feature type="binding site" evidence="1">
    <location>
        <position position="8"/>
    </location>
    <ligand>
        <name>a divalent metal cation</name>
        <dbReference type="ChEBI" id="CHEBI:60240"/>
        <label>1</label>
    </ligand>
</feature>
<dbReference type="Pfam" id="PF01026">
    <property type="entry name" value="TatD_DNase"/>
    <property type="match status" value="1"/>
</dbReference>
<dbReference type="EMBL" id="DXEU01000183">
    <property type="protein sequence ID" value="HIX53132.1"/>
    <property type="molecule type" value="Genomic_DNA"/>
</dbReference>
<feature type="binding site" evidence="1">
    <location>
        <position position="137"/>
    </location>
    <ligand>
        <name>a divalent metal cation</name>
        <dbReference type="ChEBI" id="CHEBI:60240"/>
        <label>2</label>
    </ligand>
</feature>
<accession>A0A9D1W794</accession>
<keyword evidence="2" id="KW-0378">Hydrolase</keyword>
<dbReference type="SUPFAM" id="SSF51556">
    <property type="entry name" value="Metallo-dependent hydrolases"/>
    <property type="match status" value="1"/>
</dbReference>
<feature type="binding site" evidence="1">
    <location>
        <position position="184"/>
    </location>
    <ligand>
        <name>a divalent metal cation</name>
        <dbReference type="ChEBI" id="CHEBI:60240"/>
        <label>1</label>
    </ligand>
</feature>
<dbReference type="InterPro" id="IPR032466">
    <property type="entry name" value="Metal_Hydrolase"/>
</dbReference>
<feature type="binding site" evidence="1">
    <location>
        <position position="79"/>
    </location>
    <ligand>
        <name>a divalent metal cation</name>
        <dbReference type="ChEBI" id="CHEBI:60240"/>
        <label>1</label>
    </ligand>
</feature>
<dbReference type="PANTHER" id="PTHR46124">
    <property type="entry name" value="D-AMINOACYL-TRNA DEACYLASE"/>
    <property type="match status" value="1"/>
</dbReference>
<dbReference type="GO" id="GO:0005829">
    <property type="term" value="C:cytosol"/>
    <property type="evidence" value="ECO:0007669"/>
    <property type="project" value="TreeGrafter"/>
</dbReference>
<feature type="binding site" evidence="1">
    <location>
        <position position="10"/>
    </location>
    <ligand>
        <name>a divalent metal cation</name>
        <dbReference type="ChEBI" id="CHEBI:60240"/>
        <label>1</label>
    </ligand>
</feature>
<keyword evidence="1" id="KW-0479">Metal-binding</keyword>
<comment type="caution">
    <text evidence="2">The sequence shown here is derived from an EMBL/GenBank/DDBJ whole genome shotgun (WGS) entry which is preliminary data.</text>
</comment>